<gene>
    <name evidence="1" type="ORF">BD311DRAFT_513931</name>
</gene>
<accession>A0A4Q9MZA3</accession>
<sequence>MAPYISIPARWTDLLPRCSISPSFTSVSSCTEYLAVHSRFRYPNVVSRCCPPKRLVLVFTSRLFCCIDHKRTKTYGKSRKPHTSRISRSVVSYLCLCGPLSHAQPSSFSRYEAPLLLTTFCPLYPCSMLHPRDPAYLYMSSIGDCIMLPSTVLSIDPRCERRDPEAVAAVSRYPEERSNGRPKLLECRCTHAQVTYGNASNTQSIAQLPRYGVV</sequence>
<dbReference type="Proteomes" id="UP000292957">
    <property type="component" value="Unassembled WGS sequence"/>
</dbReference>
<dbReference type="EMBL" id="ML143393">
    <property type="protein sequence ID" value="TBU32867.1"/>
    <property type="molecule type" value="Genomic_DNA"/>
</dbReference>
<proteinExistence type="predicted"/>
<reference evidence="1" key="1">
    <citation type="submission" date="2019-01" db="EMBL/GenBank/DDBJ databases">
        <title>Draft genome sequences of three monokaryotic isolates of the white-rot basidiomycete fungus Dichomitus squalens.</title>
        <authorList>
            <consortium name="DOE Joint Genome Institute"/>
            <person name="Lopez S.C."/>
            <person name="Andreopoulos B."/>
            <person name="Pangilinan J."/>
            <person name="Lipzen A."/>
            <person name="Riley R."/>
            <person name="Ahrendt S."/>
            <person name="Ng V."/>
            <person name="Barry K."/>
            <person name="Daum C."/>
            <person name="Grigoriev I.V."/>
            <person name="Hilden K.S."/>
            <person name="Makela M.R."/>
            <person name="de Vries R.P."/>
        </authorList>
    </citation>
    <scope>NUCLEOTIDE SEQUENCE [LARGE SCALE GENOMIC DNA]</scope>
    <source>
        <strain evidence="1">OM18370.1</strain>
    </source>
</reference>
<organism evidence="1">
    <name type="scientific">Dichomitus squalens</name>
    <dbReference type="NCBI Taxonomy" id="114155"/>
    <lineage>
        <taxon>Eukaryota</taxon>
        <taxon>Fungi</taxon>
        <taxon>Dikarya</taxon>
        <taxon>Basidiomycota</taxon>
        <taxon>Agaricomycotina</taxon>
        <taxon>Agaricomycetes</taxon>
        <taxon>Polyporales</taxon>
        <taxon>Polyporaceae</taxon>
        <taxon>Dichomitus</taxon>
    </lineage>
</organism>
<name>A0A4Q9MZA3_9APHY</name>
<dbReference type="AlphaFoldDB" id="A0A4Q9MZA3"/>
<protein>
    <submittedName>
        <fullName evidence="1">Uncharacterized protein</fullName>
    </submittedName>
</protein>
<evidence type="ECO:0000313" key="1">
    <source>
        <dbReference type="EMBL" id="TBU32867.1"/>
    </source>
</evidence>